<sequence length="551" mass="63145">MKKVSVAIWIASIICFCFPFSMAEAKTNLLISQIKEIPDSRDLKSITWDQDKTYVVGGYGAIYVSNNGGYNWEEIKLPLVKDGMGRNFVSDITSLLWDGKQFVAADRRGKILVSKDGYDWKDIFLPTYEVEYWWHNLSMVDGKYIGSATPYILQSEEEGKITKGTQRPIVLESDDLKEWKAVQIIIPESVEELSSYQKARRANVNTFANNDEIEIMAGENSLFYKTGNEWYVKPFDVGLGMDSYYKLTDEQMRIIYEHYGIIDDIIWNGKEFIMVFNPHRTRYVDGETTLVYSSKDGLSWEKIHTLNGFKTENIIATEFGSLIFGFQPSPLRFLGFSKDHTDWKITSLNDEKLNAAIWNGKELIAVGNGIFQVKIPPELYYGDYKEGQYWSEDMIWAINKGLITGYKENGNYLIKPSNTLTEAEALTTLYRYFEPEALVSTTSDFDWWASVPYQLAEKDGLSTIASYNDKQGSDTGITRGKFAELLASKHFRKNILVKEAVQFMYDANITTGYSDMEGDALKTFESYGADEILERAHIISFIKRYHDFVVK</sequence>
<keyword evidence="4" id="KW-1185">Reference proteome</keyword>
<feature type="chain" id="PRO_5037725084" evidence="1">
    <location>
        <begin position="24"/>
        <end position="551"/>
    </location>
</feature>
<reference evidence="3" key="1">
    <citation type="submission" date="2020-09" db="EMBL/GenBank/DDBJ databases">
        <title>Draft Genome Sequence of Paenibacillus sp. WST5.</title>
        <authorList>
            <person name="Bao Z."/>
        </authorList>
    </citation>
    <scope>NUCLEOTIDE SEQUENCE</scope>
    <source>
        <strain evidence="3">WST5</strain>
    </source>
</reference>
<comment type="caution">
    <text evidence="3">The sequence shown here is derived from an EMBL/GenBank/DDBJ whole genome shotgun (WGS) entry which is preliminary data.</text>
</comment>
<evidence type="ECO:0000256" key="1">
    <source>
        <dbReference type="SAM" id="SignalP"/>
    </source>
</evidence>
<keyword evidence="1" id="KW-0732">Signal</keyword>
<proteinExistence type="predicted"/>
<organism evidence="3 4">
    <name type="scientific">Paenibacillus sedimenti</name>
    <dbReference type="NCBI Taxonomy" id="2770274"/>
    <lineage>
        <taxon>Bacteria</taxon>
        <taxon>Bacillati</taxon>
        <taxon>Bacillota</taxon>
        <taxon>Bacilli</taxon>
        <taxon>Bacillales</taxon>
        <taxon>Paenibacillaceae</taxon>
        <taxon>Paenibacillus</taxon>
    </lineage>
</organism>
<feature type="signal peptide" evidence="1">
    <location>
        <begin position="1"/>
        <end position="23"/>
    </location>
</feature>
<dbReference type="PROSITE" id="PS51272">
    <property type="entry name" value="SLH"/>
    <property type="match status" value="1"/>
</dbReference>
<dbReference type="Proteomes" id="UP000650466">
    <property type="component" value="Unassembled WGS sequence"/>
</dbReference>
<evidence type="ECO:0000313" key="4">
    <source>
        <dbReference type="Proteomes" id="UP000650466"/>
    </source>
</evidence>
<dbReference type="RefSeq" id="WP_188178622.1">
    <property type="nucleotide sequence ID" value="NZ_JACVVD010000031.1"/>
</dbReference>
<accession>A0A926QNY9</accession>
<evidence type="ECO:0000259" key="2">
    <source>
        <dbReference type="PROSITE" id="PS51272"/>
    </source>
</evidence>
<feature type="domain" description="SLH" evidence="2">
    <location>
        <begin position="377"/>
        <end position="443"/>
    </location>
</feature>
<dbReference type="InterPro" id="IPR036278">
    <property type="entry name" value="Sialidase_sf"/>
</dbReference>
<dbReference type="AlphaFoldDB" id="A0A926QNY9"/>
<protein>
    <submittedName>
        <fullName evidence="3">S-layer homology domain-containing protein</fullName>
    </submittedName>
</protein>
<evidence type="ECO:0000313" key="3">
    <source>
        <dbReference type="EMBL" id="MBD0384864.1"/>
    </source>
</evidence>
<dbReference type="SUPFAM" id="SSF50939">
    <property type="entry name" value="Sialidases"/>
    <property type="match status" value="1"/>
</dbReference>
<dbReference type="InterPro" id="IPR001119">
    <property type="entry name" value="SLH_dom"/>
</dbReference>
<gene>
    <name evidence="3" type="ORF">ICC18_33180</name>
</gene>
<dbReference type="EMBL" id="JACVVD010000031">
    <property type="protein sequence ID" value="MBD0384864.1"/>
    <property type="molecule type" value="Genomic_DNA"/>
</dbReference>
<name>A0A926QNY9_9BACL</name>